<feature type="domain" description="EAL" evidence="2">
    <location>
        <begin position="225"/>
        <end position="467"/>
    </location>
</feature>
<keyword evidence="5" id="KW-1185">Reference proteome</keyword>
<dbReference type="InterPro" id="IPR000160">
    <property type="entry name" value="GGDEF_dom"/>
</dbReference>
<dbReference type="Pfam" id="PF00563">
    <property type="entry name" value="EAL"/>
    <property type="match status" value="1"/>
</dbReference>
<keyword evidence="1" id="KW-1133">Transmembrane helix</keyword>
<dbReference type="Pfam" id="PF00990">
    <property type="entry name" value="GGDEF"/>
    <property type="match status" value="1"/>
</dbReference>
<evidence type="ECO:0000313" key="4">
    <source>
        <dbReference type="EMBL" id="ADR32672.1"/>
    </source>
</evidence>
<dbReference type="Gene3D" id="3.20.20.450">
    <property type="entry name" value="EAL domain"/>
    <property type="match status" value="1"/>
</dbReference>
<organism evidence="4 5">
    <name type="scientific">Sulfuricurvum kujiense (strain ATCC BAA-921 / DSM 16994 / JCM 11577 / YK-1)</name>
    <dbReference type="NCBI Taxonomy" id="709032"/>
    <lineage>
        <taxon>Bacteria</taxon>
        <taxon>Pseudomonadati</taxon>
        <taxon>Campylobacterota</taxon>
        <taxon>Epsilonproteobacteria</taxon>
        <taxon>Campylobacterales</taxon>
        <taxon>Sulfurimonadaceae</taxon>
        <taxon>Sulfuricurvum</taxon>
    </lineage>
</organism>
<dbReference type="AlphaFoldDB" id="E4TW56"/>
<dbReference type="EMBL" id="CP002355">
    <property type="protein sequence ID" value="ADR32672.1"/>
    <property type="molecule type" value="Genomic_DNA"/>
</dbReference>
<dbReference type="GO" id="GO:0071111">
    <property type="term" value="F:cyclic-guanylate-specific phosphodiesterase activity"/>
    <property type="evidence" value="ECO:0007669"/>
    <property type="project" value="InterPro"/>
</dbReference>
<evidence type="ECO:0000259" key="2">
    <source>
        <dbReference type="PROSITE" id="PS50883"/>
    </source>
</evidence>
<dbReference type="OrthoDB" id="5360156at2"/>
<evidence type="ECO:0000256" key="1">
    <source>
        <dbReference type="SAM" id="Phobius"/>
    </source>
</evidence>
<keyword evidence="1" id="KW-0812">Transmembrane</keyword>
<dbReference type="SUPFAM" id="SSF141868">
    <property type="entry name" value="EAL domain-like"/>
    <property type="match status" value="1"/>
</dbReference>
<evidence type="ECO:0000259" key="3">
    <source>
        <dbReference type="PROSITE" id="PS50887"/>
    </source>
</evidence>
<dbReference type="Gene3D" id="3.30.70.270">
    <property type="match status" value="1"/>
</dbReference>
<dbReference type="SMART" id="SM00052">
    <property type="entry name" value="EAL"/>
    <property type="match status" value="1"/>
</dbReference>
<sequence>MTYTEQKEREHRFALALRMGLPIFFLSSVTLFALFSQTYTSLASLIVLSISLLGIMIYFIFYLIYQSAHETITDPTTYAFTSEYFFKLGSKALLKNTQTVMMISVENLWSINERYGIKNGDKALQNTVKKLDRFFRDKGYDKLPIGRYKGGDFLAFLPGEKEQYRVLIELFLSKYENHIDNEIEIRVGIVMVDSRLSNNMELLTSRLYELHNDRLTAEKEEFYSINELEHEILEALEHKRISIGFWPVCCDDDMFDTSVKLIDSEGRLIHQSRYIPVLNRLNKMRFLESDVLEKIGALCNEKNQNIVLTISPVTLRNPHFFEHALTLFERYPKARNKITLLFEEREYCHQLERFSQQIAHYRKAGYKIALDRLGGYQTTLLYLKELEIDIVRFDSLYSRNIKKAGYQNIIQGLNLSAHLCGAKTWMSMIEDSNSDQLCQSLKINYRQGNYLGKILTLDDITKKETNI</sequence>
<dbReference type="eggNOG" id="COG2199">
    <property type="taxonomic scope" value="Bacteria"/>
</dbReference>
<accession>E4TW56</accession>
<feature type="transmembrane region" description="Helical" evidence="1">
    <location>
        <begin position="42"/>
        <end position="65"/>
    </location>
</feature>
<dbReference type="InterPro" id="IPR001633">
    <property type="entry name" value="EAL_dom"/>
</dbReference>
<dbReference type="PROSITE" id="PS50883">
    <property type="entry name" value="EAL"/>
    <property type="match status" value="1"/>
</dbReference>
<dbReference type="RefSeq" id="WP_013458869.1">
    <property type="nucleotide sequence ID" value="NC_014762.1"/>
</dbReference>
<gene>
    <name evidence="4" type="ordered locus">Sulku_0004</name>
</gene>
<dbReference type="Proteomes" id="UP000008721">
    <property type="component" value="Chromosome"/>
</dbReference>
<dbReference type="KEGG" id="sku:Sulku_0004"/>
<dbReference type="InterPro" id="IPR050706">
    <property type="entry name" value="Cyclic-di-GMP_PDE-like"/>
</dbReference>
<dbReference type="PANTHER" id="PTHR33121:SF79">
    <property type="entry name" value="CYCLIC DI-GMP PHOSPHODIESTERASE PDED-RELATED"/>
    <property type="match status" value="1"/>
</dbReference>
<dbReference type="InterPro" id="IPR043128">
    <property type="entry name" value="Rev_trsase/Diguanyl_cyclase"/>
</dbReference>
<keyword evidence="1" id="KW-0472">Membrane</keyword>
<proteinExistence type="predicted"/>
<reference evidence="4 5" key="1">
    <citation type="journal article" date="2012" name="Stand. Genomic Sci.">
        <title>Complete genome sequence of the sulfur compounds oxidizing chemolithoautotroph Sulfuricurvum kujiense type strain (YK-1(T)).</title>
        <authorList>
            <person name="Han C."/>
            <person name="Kotsyurbenko O."/>
            <person name="Chertkov O."/>
            <person name="Held B."/>
            <person name="Lapidus A."/>
            <person name="Nolan M."/>
            <person name="Lucas S."/>
            <person name="Hammon N."/>
            <person name="Deshpande S."/>
            <person name="Cheng J.F."/>
            <person name="Tapia R."/>
            <person name="Goodwin L.A."/>
            <person name="Pitluck S."/>
            <person name="Liolios K."/>
            <person name="Pagani I."/>
            <person name="Ivanova N."/>
            <person name="Mavromatis K."/>
            <person name="Mikhailova N."/>
            <person name="Pati A."/>
            <person name="Chen A."/>
            <person name="Palaniappan K."/>
            <person name="Land M."/>
            <person name="Hauser L."/>
            <person name="Chang Y.J."/>
            <person name="Jeffries C.D."/>
            <person name="Brambilla E.M."/>
            <person name="Rohde M."/>
            <person name="Spring S."/>
            <person name="Sikorski J."/>
            <person name="Goker M."/>
            <person name="Woyke T."/>
            <person name="Bristow J."/>
            <person name="Eisen J.A."/>
            <person name="Markowitz V."/>
            <person name="Hugenholtz P."/>
            <person name="Kyrpides N.C."/>
            <person name="Klenk H.P."/>
            <person name="Detter J.C."/>
        </authorList>
    </citation>
    <scope>NUCLEOTIDE SEQUENCE [LARGE SCALE GENOMIC DNA]</scope>
    <source>
        <strain evidence="5">ATCC BAA-921 / DSM 16994 / JCM 11577 / YK-1</strain>
    </source>
</reference>
<feature type="domain" description="GGDEF" evidence="3">
    <location>
        <begin position="96"/>
        <end position="227"/>
    </location>
</feature>
<dbReference type="HOGENOM" id="CLU_579907_0_0_7"/>
<dbReference type="SMART" id="SM00267">
    <property type="entry name" value="GGDEF"/>
    <property type="match status" value="1"/>
</dbReference>
<dbReference type="InterPro" id="IPR035919">
    <property type="entry name" value="EAL_sf"/>
</dbReference>
<dbReference type="PROSITE" id="PS50887">
    <property type="entry name" value="GGDEF"/>
    <property type="match status" value="1"/>
</dbReference>
<feature type="transmembrane region" description="Helical" evidence="1">
    <location>
        <begin position="15"/>
        <end position="35"/>
    </location>
</feature>
<name>E4TW56_SULKY</name>
<dbReference type="InterPro" id="IPR029787">
    <property type="entry name" value="Nucleotide_cyclase"/>
</dbReference>
<dbReference type="STRING" id="709032.Sulku_0004"/>
<evidence type="ECO:0000313" key="5">
    <source>
        <dbReference type="Proteomes" id="UP000008721"/>
    </source>
</evidence>
<dbReference type="SUPFAM" id="SSF55073">
    <property type="entry name" value="Nucleotide cyclase"/>
    <property type="match status" value="1"/>
</dbReference>
<dbReference type="PANTHER" id="PTHR33121">
    <property type="entry name" value="CYCLIC DI-GMP PHOSPHODIESTERASE PDEF"/>
    <property type="match status" value="1"/>
</dbReference>
<protein>
    <submittedName>
        <fullName evidence="4">Diguanylate cyclase/phosphodiesterase</fullName>
    </submittedName>
</protein>
<dbReference type="eggNOG" id="COG2200">
    <property type="taxonomic scope" value="Bacteria"/>
</dbReference>